<dbReference type="PROSITE" id="PS51186">
    <property type="entry name" value="GNAT"/>
    <property type="match status" value="1"/>
</dbReference>
<evidence type="ECO:0000313" key="2">
    <source>
        <dbReference type="EMBL" id="CAB4574630.1"/>
    </source>
</evidence>
<dbReference type="Gene3D" id="3.40.630.30">
    <property type="match status" value="1"/>
</dbReference>
<protein>
    <submittedName>
        <fullName evidence="2">Unannotated protein</fullName>
    </submittedName>
</protein>
<dbReference type="Pfam" id="PF13508">
    <property type="entry name" value="Acetyltransf_7"/>
    <property type="match status" value="1"/>
</dbReference>
<accession>A0A6J6EDL1</accession>
<proteinExistence type="predicted"/>
<feature type="domain" description="N-acetyltransferase" evidence="1">
    <location>
        <begin position="135"/>
        <end position="275"/>
    </location>
</feature>
<gene>
    <name evidence="2" type="ORF">UFOPK1726_00494</name>
</gene>
<dbReference type="Pfam" id="PF13312">
    <property type="entry name" value="DUF4081"/>
    <property type="match status" value="1"/>
</dbReference>
<dbReference type="InterPro" id="IPR016181">
    <property type="entry name" value="Acyl_CoA_acyltransferase"/>
</dbReference>
<evidence type="ECO:0000259" key="1">
    <source>
        <dbReference type="PROSITE" id="PS51186"/>
    </source>
</evidence>
<dbReference type="SUPFAM" id="SSF55729">
    <property type="entry name" value="Acyl-CoA N-acyltransferases (Nat)"/>
    <property type="match status" value="1"/>
</dbReference>
<dbReference type="EMBL" id="CAEZTT010000041">
    <property type="protein sequence ID" value="CAB4574630.1"/>
    <property type="molecule type" value="Genomic_DNA"/>
</dbReference>
<dbReference type="AlphaFoldDB" id="A0A6J6EDL1"/>
<sequence>MVRSSYVRPLTPADLPTAKQLAQQNPIANCLLISKLAEFESPDPLLLLVSDRTGNLGLAYVGINTTTANCSYEMLTHLADYLGQTQILTSSIIGNREDVFGLWEQVSSFLGPARLIRADQPLMSLTEKPLIEPNSNIRLATPAELELVLPAAAMMFREEVGIDPLRPATSAVYRARVLELLQLGRTYVLIEDDQVVFKADVGVLTDEVLQIQGVWVAPEHRGYRISGPALAAAIIQMQQKTPVISLYVNDFNYRAIRLYRSLGFQQVGTFASVML</sequence>
<organism evidence="2">
    <name type="scientific">freshwater metagenome</name>
    <dbReference type="NCBI Taxonomy" id="449393"/>
    <lineage>
        <taxon>unclassified sequences</taxon>
        <taxon>metagenomes</taxon>
        <taxon>ecological metagenomes</taxon>
    </lineage>
</organism>
<dbReference type="GO" id="GO:0016747">
    <property type="term" value="F:acyltransferase activity, transferring groups other than amino-acyl groups"/>
    <property type="evidence" value="ECO:0007669"/>
    <property type="project" value="InterPro"/>
</dbReference>
<dbReference type="InterPro" id="IPR025289">
    <property type="entry name" value="DUF4081"/>
</dbReference>
<reference evidence="2" key="1">
    <citation type="submission" date="2020-05" db="EMBL/GenBank/DDBJ databases">
        <authorList>
            <person name="Chiriac C."/>
            <person name="Salcher M."/>
            <person name="Ghai R."/>
            <person name="Kavagutti S V."/>
        </authorList>
    </citation>
    <scope>NUCLEOTIDE SEQUENCE</scope>
</reference>
<name>A0A6J6EDL1_9ZZZZ</name>
<dbReference type="InterPro" id="IPR000182">
    <property type="entry name" value="GNAT_dom"/>
</dbReference>